<reference evidence="1" key="1">
    <citation type="journal article" date="2015" name="Nature">
        <title>Complex archaea that bridge the gap between prokaryotes and eukaryotes.</title>
        <authorList>
            <person name="Spang A."/>
            <person name="Saw J.H."/>
            <person name="Jorgensen S.L."/>
            <person name="Zaremba-Niedzwiedzka K."/>
            <person name="Martijn J."/>
            <person name="Lind A.E."/>
            <person name="van Eijk R."/>
            <person name="Schleper C."/>
            <person name="Guy L."/>
            <person name="Ettema T.J."/>
        </authorList>
    </citation>
    <scope>NUCLEOTIDE SEQUENCE</scope>
</reference>
<comment type="caution">
    <text evidence="1">The sequence shown here is derived from an EMBL/GenBank/DDBJ whole genome shotgun (WGS) entry which is preliminary data.</text>
</comment>
<protein>
    <submittedName>
        <fullName evidence="1">Uncharacterized protein</fullName>
    </submittedName>
</protein>
<accession>A0A0F9DDD7</accession>
<organism evidence="1">
    <name type="scientific">marine sediment metagenome</name>
    <dbReference type="NCBI Taxonomy" id="412755"/>
    <lineage>
        <taxon>unclassified sequences</taxon>
        <taxon>metagenomes</taxon>
        <taxon>ecological metagenomes</taxon>
    </lineage>
</organism>
<sequence length="287" mass="30794">MRRIEEFTPRTPDDNVPISINAYTIGQIPIDIVAQSIGDIAIDIAAQSVGNLDIDIAAQSVGNLDIDIAAQSVGLLSISLDAYTIGQLPVDIIASSIDEINVDITAQSIGDINIDINAQNLDRVLTVGFDAGSRLSDAGYSFGETEDQGQIGPSTFSTSFTQRQTYTQHVGSGESGSIYIDGIIIRGTGGVGPGNADYEIRGQMVFPDGDTLNTPVMNGERDGNFEFEYTVYTDKTSLTQKNVTDALMAAKDIFDVVPEIQVKASGSTPNNPMTLYSTYYTVFYRTT</sequence>
<gene>
    <name evidence="1" type="ORF">LCGC14_2292610</name>
</gene>
<dbReference type="AlphaFoldDB" id="A0A0F9DDD7"/>
<dbReference type="EMBL" id="LAZR01032148">
    <property type="protein sequence ID" value="KKL51726.1"/>
    <property type="molecule type" value="Genomic_DNA"/>
</dbReference>
<evidence type="ECO:0000313" key="1">
    <source>
        <dbReference type="EMBL" id="KKL51726.1"/>
    </source>
</evidence>
<proteinExistence type="predicted"/>
<name>A0A0F9DDD7_9ZZZZ</name>